<dbReference type="Gene3D" id="3.30.470.20">
    <property type="entry name" value="ATP-grasp fold, B domain"/>
    <property type="match status" value="1"/>
</dbReference>
<dbReference type="InterPro" id="IPR041472">
    <property type="entry name" value="BL00235/CARNS1_N"/>
</dbReference>
<keyword evidence="2 4" id="KW-0547">Nucleotide-binding</keyword>
<evidence type="ECO:0000256" key="1">
    <source>
        <dbReference type="ARBA" id="ARBA00022598"/>
    </source>
</evidence>
<sequence length="400" mass="45965">MNEYIIYIGTNQSGSPRDGIEAGKKLGYSTILFTNRRKFIRERELFQDVDEMYEVDLRHEEEIRREISTLQQEGKKIACIISFLDSYVYVAARLSNEFCGTDISLEPIADCMDKTVLRTKLTGKEYSSDFIKMDPPFSKDGVKTFSYPVVLKSPVSNGSKDVLLIRNQDELTAGIKKLKRKKPPSLLVEEYLEGPQYLIEVVIKERKPVITVVVKQQIDYHKRFIVTGYSVSPVYHHPVLVRKVGEIVNDLGFVNGSCHLEMRLVKNKWKLIEVNPRISGGAMNKMIEEAYGLSIVEETLRVYLSKPHHSERKWEKHIYTYYMTVNKTGKLLKVIGKNMAEQQEGIIEVYIKPKNGKTLRPPTSMGHRYGYVMASGESVQESERRAKDASKDIQFYLESI</sequence>
<accession>A0A5D4U1K6</accession>
<evidence type="ECO:0000313" key="7">
    <source>
        <dbReference type="Proteomes" id="UP000324269"/>
    </source>
</evidence>
<evidence type="ECO:0000313" key="6">
    <source>
        <dbReference type="EMBL" id="TYS81112.1"/>
    </source>
</evidence>
<dbReference type="RefSeq" id="WP_148970702.1">
    <property type="nucleotide sequence ID" value="NZ_JBNIKW010000009.1"/>
</dbReference>
<dbReference type="Gene3D" id="3.40.50.20">
    <property type="match status" value="1"/>
</dbReference>
<dbReference type="PROSITE" id="PS50975">
    <property type="entry name" value="ATP_GRASP"/>
    <property type="match status" value="1"/>
</dbReference>
<dbReference type="Pfam" id="PF13535">
    <property type="entry name" value="ATP-grasp_4"/>
    <property type="match status" value="1"/>
</dbReference>
<dbReference type="InterPro" id="IPR052032">
    <property type="entry name" value="ATP-dep_AA_Ligase"/>
</dbReference>
<dbReference type="Pfam" id="PF18603">
    <property type="entry name" value="LAL_C2"/>
    <property type="match status" value="1"/>
</dbReference>
<dbReference type="EMBL" id="VTEZ01000008">
    <property type="protein sequence ID" value="TYS81112.1"/>
    <property type="molecule type" value="Genomic_DNA"/>
</dbReference>
<reference evidence="6 7" key="1">
    <citation type="submission" date="2019-08" db="EMBL/GenBank/DDBJ databases">
        <title>Bacillus genomes from the desert of Cuatro Cienegas, Coahuila.</title>
        <authorList>
            <person name="Olmedo-Alvarez G."/>
        </authorList>
    </citation>
    <scope>NUCLEOTIDE SEQUENCE [LARGE SCALE GENOMIC DNA]</scope>
    <source>
        <strain evidence="6 7">CH87b_3T</strain>
    </source>
</reference>
<gene>
    <name evidence="6" type="ORF">FZC85_19740</name>
</gene>
<organism evidence="6 7">
    <name type="scientific">Rossellomorea aquimaris</name>
    <dbReference type="NCBI Taxonomy" id="189382"/>
    <lineage>
        <taxon>Bacteria</taxon>
        <taxon>Bacillati</taxon>
        <taxon>Bacillota</taxon>
        <taxon>Bacilli</taxon>
        <taxon>Bacillales</taxon>
        <taxon>Bacillaceae</taxon>
        <taxon>Rossellomorea</taxon>
    </lineage>
</organism>
<dbReference type="GO" id="GO:0005524">
    <property type="term" value="F:ATP binding"/>
    <property type="evidence" value="ECO:0007669"/>
    <property type="project" value="UniProtKB-UniRule"/>
</dbReference>
<keyword evidence="3 4" id="KW-0067">ATP-binding</keyword>
<protein>
    <submittedName>
        <fullName evidence="6">ATP-grasp domain-containing protein</fullName>
    </submittedName>
</protein>
<dbReference type="PANTHER" id="PTHR43585">
    <property type="entry name" value="FUMIPYRROLE BIOSYNTHESIS PROTEIN C"/>
    <property type="match status" value="1"/>
</dbReference>
<evidence type="ECO:0000259" key="5">
    <source>
        <dbReference type="PROSITE" id="PS50975"/>
    </source>
</evidence>
<comment type="caution">
    <text evidence="6">The sequence shown here is derived from an EMBL/GenBank/DDBJ whole genome shotgun (WGS) entry which is preliminary data.</text>
</comment>
<evidence type="ECO:0000256" key="3">
    <source>
        <dbReference type="ARBA" id="ARBA00022840"/>
    </source>
</evidence>
<evidence type="ECO:0000256" key="4">
    <source>
        <dbReference type="PROSITE-ProRule" id="PRU00409"/>
    </source>
</evidence>
<dbReference type="InterPro" id="IPR040570">
    <property type="entry name" value="LAL_C2"/>
</dbReference>
<feature type="domain" description="ATP-grasp" evidence="5">
    <location>
        <begin position="114"/>
        <end position="304"/>
    </location>
</feature>
<dbReference type="GO" id="GO:0016874">
    <property type="term" value="F:ligase activity"/>
    <property type="evidence" value="ECO:0007669"/>
    <property type="project" value="UniProtKB-KW"/>
</dbReference>
<dbReference type="GO" id="GO:0046872">
    <property type="term" value="F:metal ion binding"/>
    <property type="evidence" value="ECO:0007669"/>
    <property type="project" value="InterPro"/>
</dbReference>
<dbReference type="Pfam" id="PF18130">
    <property type="entry name" value="ATPgrasp_N"/>
    <property type="match status" value="1"/>
</dbReference>
<evidence type="ECO:0000256" key="2">
    <source>
        <dbReference type="ARBA" id="ARBA00022741"/>
    </source>
</evidence>
<dbReference type="SUPFAM" id="SSF56059">
    <property type="entry name" value="Glutathione synthetase ATP-binding domain-like"/>
    <property type="match status" value="1"/>
</dbReference>
<dbReference type="Proteomes" id="UP000324269">
    <property type="component" value="Unassembled WGS sequence"/>
</dbReference>
<proteinExistence type="predicted"/>
<keyword evidence="1" id="KW-0436">Ligase</keyword>
<dbReference type="InterPro" id="IPR011761">
    <property type="entry name" value="ATP-grasp"/>
</dbReference>
<dbReference type="AlphaFoldDB" id="A0A5D4U1K6"/>
<name>A0A5D4U1K6_9BACI</name>
<dbReference type="PANTHER" id="PTHR43585:SF2">
    <property type="entry name" value="ATP-GRASP ENZYME FSQD"/>
    <property type="match status" value="1"/>
</dbReference>
<dbReference type="OrthoDB" id="9803907at2"/>